<reference evidence="1 2" key="1">
    <citation type="submission" date="2019-09" db="EMBL/GenBank/DDBJ databases">
        <authorList>
            <person name="Ou C."/>
        </authorList>
    </citation>
    <scope>NUCLEOTIDE SEQUENCE [LARGE SCALE GENOMIC DNA]</scope>
    <source>
        <strain evidence="1">S2</strain>
        <tissue evidence="1">Leaf</tissue>
    </source>
</reference>
<protein>
    <submittedName>
        <fullName evidence="1">Uncharacterized protein</fullName>
    </submittedName>
</protein>
<gene>
    <name evidence="1" type="ORF">D8674_020374</name>
</gene>
<proteinExistence type="predicted"/>
<name>A0A5N5HFI5_9ROSA</name>
<comment type="caution">
    <text evidence="1">The sequence shown here is derived from an EMBL/GenBank/DDBJ whole genome shotgun (WGS) entry which is preliminary data.</text>
</comment>
<organism evidence="1 2">
    <name type="scientific">Pyrus ussuriensis x Pyrus communis</name>
    <dbReference type="NCBI Taxonomy" id="2448454"/>
    <lineage>
        <taxon>Eukaryota</taxon>
        <taxon>Viridiplantae</taxon>
        <taxon>Streptophyta</taxon>
        <taxon>Embryophyta</taxon>
        <taxon>Tracheophyta</taxon>
        <taxon>Spermatophyta</taxon>
        <taxon>Magnoliopsida</taxon>
        <taxon>eudicotyledons</taxon>
        <taxon>Gunneridae</taxon>
        <taxon>Pentapetalae</taxon>
        <taxon>rosids</taxon>
        <taxon>fabids</taxon>
        <taxon>Rosales</taxon>
        <taxon>Rosaceae</taxon>
        <taxon>Amygdaloideae</taxon>
        <taxon>Maleae</taxon>
        <taxon>Pyrus</taxon>
    </lineage>
</organism>
<dbReference type="Proteomes" id="UP000327157">
    <property type="component" value="Chromosome 2"/>
</dbReference>
<sequence length="109" mass="12577">MKAKANKINQDKKTLLDHSSLRPFLYGMEVTFMFSSGMRSQSNCIRRCWRGASPFFRSPDPSFPRHSDRVRRFARGCEVSYPDRDLGSDPWLKAEEVLTEDGAYSSARH</sequence>
<evidence type="ECO:0000313" key="2">
    <source>
        <dbReference type="Proteomes" id="UP000327157"/>
    </source>
</evidence>
<dbReference type="EMBL" id="SMOL01000157">
    <property type="protein sequence ID" value="KAB2626756.1"/>
    <property type="molecule type" value="Genomic_DNA"/>
</dbReference>
<accession>A0A5N5HFI5</accession>
<reference evidence="1 2" key="3">
    <citation type="submission" date="2019-11" db="EMBL/GenBank/DDBJ databases">
        <title>A de novo genome assembly of a pear dwarfing rootstock.</title>
        <authorList>
            <person name="Wang F."/>
            <person name="Wang J."/>
            <person name="Li S."/>
            <person name="Zhang Y."/>
            <person name="Fang M."/>
            <person name="Ma L."/>
            <person name="Zhao Y."/>
            <person name="Jiang S."/>
        </authorList>
    </citation>
    <scope>NUCLEOTIDE SEQUENCE [LARGE SCALE GENOMIC DNA]</scope>
    <source>
        <strain evidence="1">S2</strain>
        <tissue evidence="1">Leaf</tissue>
    </source>
</reference>
<evidence type="ECO:0000313" key="1">
    <source>
        <dbReference type="EMBL" id="KAB2626756.1"/>
    </source>
</evidence>
<keyword evidence="2" id="KW-1185">Reference proteome</keyword>
<reference evidence="2" key="2">
    <citation type="submission" date="2019-10" db="EMBL/GenBank/DDBJ databases">
        <title>A de novo genome assembly of a pear dwarfing rootstock.</title>
        <authorList>
            <person name="Wang F."/>
            <person name="Wang J."/>
            <person name="Li S."/>
            <person name="Zhang Y."/>
            <person name="Fang M."/>
            <person name="Ma L."/>
            <person name="Zhao Y."/>
            <person name="Jiang S."/>
        </authorList>
    </citation>
    <scope>NUCLEOTIDE SEQUENCE [LARGE SCALE GENOMIC DNA]</scope>
</reference>
<dbReference type="AlphaFoldDB" id="A0A5N5HFI5"/>